<evidence type="ECO:0000256" key="1">
    <source>
        <dbReference type="SAM" id="MobiDB-lite"/>
    </source>
</evidence>
<proteinExistence type="predicted"/>
<organism evidence="2 3">
    <name type="scientific">Lactuca virosa</name>
    <dbReference type="NCBI Taxonomy" id="75947"/>
    <lineage>
        <taxon>Eukaryota</taxon>
        <taxon>Viridiplantae</taxon>
        <taxon>Streptophyta</taxon>
        <taxon>Embryophyta</taxon>
        <taxon>Tracheophyta</taxon>
        <taxon>Spermatophyta</taxon>
        <taxon>Magnoliopsida</taxon>
        <taxon>eudicotyledons</taxon>
        <taxon>Gunneridae</taxon>
        <taxon>Pentapetalae</taxon>
        <taxon>asterids</taxon>
        <taxon>campanulids</taxon>
        <taxon>Asterales</taxon>
        <taxon>Asteraceae</taxon>
        <taxon>Cichorioideae</taxon>
        <taxon>Cichorieae</taxon>
        <taxon>Lactucinae</taxon>
        <taxon>Lactuca</taxon>
    </lineage>
</organism>
<feature type="compositionally biased region" description="Acidic residues" evidence="1">
    <location>
        <begin position="38"/>
        <end position="62"/>
    </location>
</feature>
<dbReference type="Proteomes" id="UP001157418">
    <property type="component" value="Unassembled WGS sequence"/>
</dbReference>
<protein>
    <submittedName>
        <fullName evidence="2">Uncharacterized protein</fullName>
    </submittedName>
</protein>
<sequence length="246" mass="27862">MHEWLDEHKYEVVGNIEEETLDGAGLFKEVATGHWDVGDIDDEEENGDEDDDEYEDANDDEDDHQRTHFFIKDNGMQVDMGENSGVVATLAYLNITPDGPYVDPMYLAAFFHNTYKQPIHGMNGQNMWPSTDLIPPLPPLKRRMPGRPTIKRRRDAFERIGKHTISKESINVTIGVGDDEVMVDASDALERTGKEDQMVKVNARVHQVQHVKPPNKRKKSERIIKINLAKNVRGEGGSLATPMELD</sequence>
<gene>
    <name evidence="2" type="ORF">LVIROSA_LOCUS39740</name>
</gene>
<dbReference type="AlphaFoldDB" id="A0AAU9PW51"/>
<feature type="region of interest" description="Disordered" evidence="1">
    <location>
        <begin position="34"/>
        <end position="63"/>
    </location>
</feature>
<dbReference type="EMBL" id="CAKMRJ010005752">
    <property type="protein sequence ID" value="CAH1454570.1"/>
    <property type="molecule type" value="Genomic_DNA"/>
</dbReference>
<accession>A0AAU9PW51</accession>
<reference evidence="2 3" key="1">
    <citation type="submission" date="2022-01" db="EMBL/GenBank/DDBJ databases">
        <authorList>
            <person name="Xiong W."/>
            <person name="Schranz E."/>
        </authorList>
    </citation>
    <scope>NUCLEOTIDE SEQUENCE [LARGE SCALE GENOMIC DNA]</scope>
</reference>
<evidence type="ECO:0000313" key="3">
    <source>
        <dbReference type="Proteomes" id="UP001157418"/>
    </source>
</evidence>
<evidence type="ECO:0000313" key="2">
    <source>
        <dbReference type="EMBL" id="CAH1454570.1"/>
    </source>
</evidence>
<name>A0AAU9PW51_9ASTR</name>
<comment type="caution">
    <text evidence="2">The sequence shown here is derived from an EMBL/GenBank/DDBJ whole genome shotgun (WGS) entry which is preliminary data.</text>
</comment>
<keyword evidence="3" id="KW-1185">Reference proteome</keyword>